<feature type="transmembrane region" description="Helical" evidence="2">
    <location>
        <begin position="254"/>
        <end position="276"/>
    </location>
</feature>
<feature type="domain" description="GPR180/TMEM145 transmembrane" evidence="3">
    <location>
        <begin position="86"/>
        <end position="295"/>
    </location>
</feature>
<dbReference type="AlphaFoldDB" id="A0A7S1L7D0"/>
<dbReference type="PANTHER" id="PTHR23252:SF24">
    <property type="entry name" value="TRANSMEMBRANE PROTEIN 145"/>
    <property type="match status" value="1"/>
</dbReference>
<feature type="transmembrane region" description="Helical" evidence="2">
    <location>
        <begin position="216"/>
        <end position="234"/>
    </location>
</feature>
<keyword evidence="2" id="KW-1133">Transmembrane helix</keyword>
<proteinExistence type="predicted"/>
<dbReference type="InterPro" id="IPR047831">
    <property type="entry name" value="GPR180/TMEM145"/>
</dbReference>
<evidence type="ECO:0000313" key="4">
    <source>
        <dbReference type="EMBL" id="CAD9096169.1"/>
    </source>
</evidence>
<dbReference type="InterPro" id="IPR019336">
    <property type="entry name" value="GPR180/TMEM145_TM"/>
</dbReference>
<reference evidence="4" key="1">
    <citation type="submission" date="2021-01" db="EMBL/GenBank/DDBJ databases">
        <authorList>
            <person name="Corre E."/>
            <person name="Pelletier E."/>
            <person name="Niang G."/>
            <person name="Scheremetjew M."/>
            <person name="Finn R."/>
            <person name="Kale V."/>
            <person name="Holt S."/>
            <person name="Cochrane G."/>
            <person name="Meng A."/>
            <person name="Brown T."/>
            <person name="Cohen L."/>
        </authorList>
    </citation>
    <scope>NUCLEOTIDE SEQUENCE</scope>
    <source>
        <strain evidence="4">OF101</strain>
    </source>
</reference>
<protein>
    <recommendedName>
        <fullName evidence="3">GPR180/TMEM145 transmembrane domain-containing protein</fullName>
    </recommendedName>
</protein>
<sequence length="345" mass="38147">MGQAKRVWPAYLPVDGSWSDWVNGSLLQNVRPHVWYFAIRDCKQALPSAVHIDFEFHALQEGGSEFSVELYGTQAVAAAKIVLGTAFFPWFCRAAFQSRQSAGSLHPVILVLGIAAVTQYVGYACHWCHLSVYQANGSGVRLLDVLGELCSMLSQILLTSLSIFLAKGYTILPAEQVSLRSSLPALAVIVATHLAITGAAKTRDDASFKFHENEGACGIVLVSLRLALYAWFCLSMQRTYAGAPLKIQPFVTRFSIASSLHYLSYPLLFSIAPLVAPYLRHKFMLAGLFSMQAWSLGWYTQMFLTRGKYFQVSSLGGNILPTPQGSKKRPRLFSRERAQPWGKAD</sequence>
<name>A0A7S1L7D0_ALECA</name>
<organism evidence="4">
    <name type="scientific">Alexandrium catenella</name>
    <name type="common">Red tide dinoflagellate</name>
    <name type="synonym">Gonyaulax catenella</name>
    <dbReference type="NCBI Taxonomy" id="2925"/>
    <lineage>
        <taxon>Eukaryota</taxon>
        <taxon>Sar</taxon>
        <taxon>Alveolata</taxon>
        <taxon>Dinophyceae</taxon>
        <taxon>Gonyaulacales</taxon>
        <taxon>Pyrocystaceae</taxon>
        <taxon>Alexandrium</taxon>
    </lineage>
</organism>
<dbReference type="PANTHER" id="PTHR23252">
    <property type="entry name" value="INTIMAL THICKNESS RECEPTOR-RELATED"/>
    <property type="match status" value="1"/>
</dbReference>
<evidence type="ECO:0000256" key="1">
    <source>
        <dbReference type="SAM" id="MobiDB-lite"/>
    </source>
</evidence>
<evidence type="ECO:0000256" key="2">
    <source>
        <dbReference type="SAM" id="Phobius"/>
    </source>
</evidence>
<feature type="transmembrane region" description="Helical" evidence="2">
    <location>
        <begin position="108"/>
        <end position="133"/>
    </location>
</feature>
<accession>A0A7S1L7D0</accession>
<feature type="region of interest" description="Disordered" evidence="1">
    <location>
        <begin position="321"/>
        <end position="345"/>
    </location>
</feature>
<keyword evidence="2" id="KW-0812">Transmembrane</keyword>
<feature type="compositionally biased region" description="Basic and acidic residues" evidence="1">
    <location>
        <begin position="333"/>
        <end position="345"/>
    </location>
</feature>
<keyword evidence="2" id="KW-0472">Membrane</keyword>
<dbReference type="GO" id="GO:0019236">
    <property type="term" value="P:response to pheromone"/>
    <property type="evidence" value="ECO:0007669"/>
    <property type="project" value="InterPro"/>
</dbReference>
<dbReference type="Pfam" id="PF10192">
    <property type="entry name" value="GPR180-TMEM145_TM"/>
    <property type="match status" value="1"/>
</dbReference>
<feature type="transmembrane region" description="Helical" evidence="2">
    <location>
        <begin position="177"/>
        <end position="196"/>
    </location>
</feature>
<evidence type="ECO:0000259" key="3">
    <source>
        <dbReference type="Pfam" id="PF10192"/>
    </source>
</evidence>
<dbReference type="GO" id="GO:0007186">
    <property type="term" value="P:G protein-coupled receptor signaling pathway"/>
    <property type="evidence" value="ECO:0007669"/>
    <property type="project" value="InterPro"/>
</dbReference>
<feature type="transmembrane region" description="Helical" evidence="2">
    <location>
        <begin position="145"/>
        <end position="165"/>
    </location>
</feature>
<gene>
    <name evidence="4" type="ORF">ACAT0790_LOCUS5154</name>
</gene>
<dbReference type="EMBL" id="HBGE01008517">
    <property type="protein sequence ID" value="CAD9096169.1"/>
    <property type="molecule type" value="Transcribed_RNA"/>
</dbReference>